<dbReference type="EMBL" id="QFGA01000001">
    <property type="protein sequence ID" value="TEB07441.1"/>
    <property type="molecule type" value="Genomic_DNA"/>
</dbReference>
<evidence type="ECO:0000256" key="1">
    <source>
        <dbReference type="SAM" id="Phobius"/>
    </source>
</evidence>
<feature type="chain" id="PRO_5039106627" evidence="2">
    <location>
        <begin position="24"/>
        <end position="201"/>
    </location>
</feature>
<keyword evidence="1" id="KW-1133">Transmembrane helix</keyword>
<name>A0A4Y7RF89_9FIRM</name>
<comment type="caution">
    <text evidence="3">The sequence shown here is derived from an EMBL/GenBank/DDBJ whole genome shotgun (WGS) entry which is preliminary data.</text>
</comment>
<dbReference type="RefSeq" id="WP_190239336.1">
    <property type="nucleotide sequence ID" value="NZ_QFGA01000001.1"/>
</dbReference>
<feature type="transmembrane region" description="Helical" evidence="1">
    <location>
        <begin position="177"/>
        <end position="197"/>
    </location>
</feature>
<dbReference type="AlphaFoldDB" id="A0A4Y7RF89"/>
<evidence type="ECO:0000313" key="4">
    <source>
        <dbReference type="Proteomes" id="UP000298324"/>
    </source>
</evidence>
<accession>A0A4Y7RF89</accession>
<keyword evidence="4" id="KW-1185">Reference proteome</keyword>
<protein>
    <submittedName>
        <fullName evidence="3">Uncharacterized protein</fullName>
    </submittedName>
</protein>
<keyword evidence="1" id="KW-0472">Membrane</keyword>
<dbReference type="Proteomes" id="UP000298324">
    <property type="component" value="Unassembled WGS sequence"/>
</dbReference>
<reference evidence="3 4" key="1">
    <citation type="journal article" date="2018" name="Environ. Microbiol.">
        <title>Novel energy conservation strategies and behaviour of Pelotomaculum schinkii driving syntrophic propionate catabolism.</title>
        <authorList>
            <person name="Hidalgo-Ahumada C.A.P."/>
            <person name="Nobu M.K."/>
            <person name="Narihiro T."/>
            <person name="Tamaki H."/>
            <person name="Liu W.T."/>
            <person name="Kamagata Y."/>
            <person name="Stams A.J.M."/>
            <person name="Imachi H."/>
            <person name="Sousa D.Z."/>
        </authorList>
    </citation>
    <scope>NUCLEOTIDE SEQUENCE [LARGE SCALE GENOMIC DNA]</scope>
    <source>
        <strain evidence="3 4">HH</strain>
    </source>
</reference>
<organism evidence="3 4">
    <name type="scientific">Pelotomaculum schinkii</name>
    <dbReference type="NCBI Taxonomy" id="78350"/>
    <lineage>
        <taxon>Bacteria</taxon>
        <taxon>Bacillati</taxon>
        <taxon>Bacillota</taxon>
        <taxon>Clostridia</taxon>
        <taxon>Eubacteriales</taxon>
        <taxon>Desulfotomaculaceae</taxon>
        <taxon>Pelotomaculum</taxon>
    </lineage>
</organism>
<keyword evidence="2" id="KW-0732">Signal</keyword>
<gene>
    <name evidence="3" type="ORF">Psch_00994</name>
</gene>
<proteinExistence type="predicted"/>
<sequence>MKKLLFCMLGAFVLLSITIVCYAGDIPEALLGNDSSQVYFGEIKNVDEEGITVIQHQNIKGEFSKGSEFTHTEFIFTDSPKIGEIYLCGFIDANNPLYVWEVTSLETQNLKIKNTDDMSKRIQEYLNSGKFEEKEKERLAIIDAKNDTEPSPEEPASAITIDGAEQMDNVTTVGNNLSFPLIIGGIILIGIVFILWIKRKD</sequence>
<keyword evidence="1" id="KW-0812">Transmembrane</keyword>
<feature type="signal peptide" evidence="2">
    <location>
        <begin position="1"/>
        <end position="23"/>
    </location>
</feature>
<evidence type="ECO:0000256" key="2">
    <source>
        <dbReference type="SAM" id="SignalP"/>
    </source>
</evidence>
<evidence type="ECO:0000313" key="3">
    <source>
        <dbReference type="EMBL" id="TEB07441.1"/>
    </source>
</evidence>